<organism evidence="2 3">
    <name type="scientific">Collybiopsis luxurians FD-317 M1</name>
    <dbReference type="NCBI Taxonomy" id="944289"/>
    <lineage>
        <taxon>Eukaryota</taxon>
        <taxon>Fungi</taxon>
        <taxon>Dikarya</taxon>
        <taxon>Basidiomycota</taxon>
        <taxon>Agaricomycotina</taxon>
        <taxon>Agaricomycetes</taxon>
        <taxon>Agaricomycetidae</taxon>
        <taxon>Agaricales</taxon>
        <taxon>Marasmiineae</taxon>
        <taxon>Omphalotaceae</taxon>
        <taxon>Collybiopsis</taxon>
        <taxon>Collybiopsis luxurians</taxon>
    </lineage>
</organism>
<keyword evidence="3" id="KW-1185">Reference proteome</keyword>
<evidence type="ECO:0000313" key="3">
    <source>
        <dbReference type="Proteomes" id="UP000053593"/>
    </source>
</evidence>
<dbReference type="HOGENOM" id="CLU_399580_0_0_1"/>
<name>A0A0D0B7B9_9AGAR</name>
<proteinExistence type="predicted"/>
<evidence type="ECO:0000256" key="1">
    <source>
        <dbReference type="SAM" id="MobiDB-lite"/>
    </source>
</evidence>
<sequence length="689" mass="77700">MNTFDAHADNGPQPNAATNGQPYPIMGAHSAPQAFGNPGNAFNGYREGTAYNYPSGPTPAFNFPYPPPYNIPSYPYYTYPMPYSTTMPLQTPNIDTLMNDSLSKMTVDSSVAEATTFSASEKPNSEMVTRPSNVISSEEHACTRTISPIPQVANNVTSAIGTWIPVHNRSGPEHCHFDGSCCLSYREHEMFAIIDEDASYRKAFGIMQAWVVDKYFEEKKKGNLDPFGVMNEPEIHSTHYIPHAMCGAGTNRCDNTISIRTGHRNHLYKDNKGFNKRESKNIDDSVHIPKEIIERNAEIDSSDLQFTVGSVPGFTTKNKQRASRYHPGIGTIDPEPFADASERYVSLRLMHFRPGHALANGFVFDIAHSGKLLEAREKLRPRTYDLTEKPSAQSIFTQANQLGNLNGLYAMIDIHHGISLRRRLEQESGHQTITSAECIVEAQFRLPSWAKRSTNIDGLGFYSKESPYAWESISVPSVDQPKLIESSSHHWAYWLATHGNILDHPGVMVTDSGIIDTNTIEGYRLLHILDPSYTSEQSLFRELFITILALPQLYGQLIEFNHLMVAPEISLTKCPFEPRTLGDVAHHMTSCGLTEHKVNSLLQYSQLFCLDKIHVFQKSKRDSDAEVWLQILRRSNLRMLIADCVPQEDPALTLPEHWDHQQLMEYCRRKMVTRGQKTRDESYSYSNES</sequence>
<dbReference type="EMBL" id="KN834951">
    <property type="protein sequence ID" value="KIK49946.1"/>
    <property type="molecule type" value="Genomic_DNA"/>
</dbReference>
<protein>
    <submittedName>
        <fullName evidence="2">Uncharacterized protein</fullName>
    </submittedName>
</protein>
<feature type="region of interest" description="Disordered" evidence="1">
    <location>
        <begin position="1"/>
        <end position="23"/>
    </location>
</feature>
<accession>A0A0D0B7B9</accession>
<reference evidence="2 3" key="1">
    <citation type="submission" date="2014-04" db="EMBL/GenBank/DDBJ databases">
        <title>Evolutionary Origins and Diversification of the Mycorrhizal Mutualists.</title>
        <authorList>
            <consortium name="DOE Joint Genome Institute"/>
            <consortium name="Mycorrhizal Genomics Consortium"/>
            <person name="Kohler A."/>
            <person name="Kuo A."/>
            <person name="Nagy L.G."/>
            <person name="Floudas D."/>
            <person name="Copeland A."/>
            <person name="Barry K.W."/>
            <person name="Cichocki N."/>
            <person name="Veneault-Fourrey C."/>
            <person name="LaButti K."/>
            <person name="Lindquist E.A."/>
            <person name="Lipzen A."/>
            <person name="Lundell T."/>
            <person name="Morin E."/>
            <person name="Murat C."/>
            <person name="Riley R."/>
            <person name="Ohm R."/>
            <person name="Sun H."/>
            <person name="Tunlid A."/>
            <person name="Henrissat B."/>
            <person name="Grigoriev I.V."/>
            <person name="Hibbett D.S."/>
            <person name="Martin F."/>
        </authorList>
    </citation>
    <scope>NUCLEOTIDE SEQUENCE [LARGE SCALE GENOMIC DNA]</scope>
    <source>
        <strain evidence="2 3">FD-317 M1</strain>
    </source>
</reference>
<dbReference type="AlphaFoldDB" id="A0A0D0B7B9"/>
<dbReference type="OrthoDB" id="2984338at2759"/>
<evidence type="ECO:0000313" key="2">
    <source>
        <dbReference type="EMBL" id="KIK49946.1"/>
    </source>
</evidence>
<dbReference type="Proteomes" id="UP000053593">
    <property type="component" value="Unassembled WGS sequence"/>
</dbReference>
<gene>
    <name evidence="2" type="ORF">GYMLUDRAFT_65475</name>
</gene>
<feature type="compositionally biased region" description="Polar residues" evidence="1">
    <location>
        <begin position="12"/>
        <end position="21"/>
    </location>
</feature>